<evidence type="ECO:0000313" key="1">
    <source>
        <dbReference type="EMBL" id="KAJ8124944.1"/>
    </source>
</evidence>
<evidence type="ECO:0000313" key="2">
    <source>
        <dbReference type="Proteomes" id="UP001153332"/>
    </source>
</evidence>
<gene>
    <name evidence="1" type="ORF">O1611_g8696</name>
</gene>
<sequence length="478" mass="51705">MSAARAIEALQLALPGVQLHVQGTKEFEEFNTSYLSTFESDITPAAIVFPKTPEHVSAFLKTIKPFVTNDQITFAVRGAGQQPLPGCANIQGGITLDLALLRGIELDLDTGIVSIGAGERWGAVYEKLSGHGLAITGSRSAKGGIGGLALAGGLSFFSTREGFICDNVVAYEIVVASGEVIKCSVNANPDLYKSLRGGGNNFGIVTRYHMKTFKQGPFWGGNVFYDPPSFPNQVDALVHHLQDAQVETHVMISLFFAAQFGMPLCLNQVYYTRDTESPPILDPFVNMEPQRHERKFLRMINMKDAADEQASMSADGIRVAYVNTTVKADAATLKAAADKFTASLDLVKDCKGVVFSLTFQPYPVSLLKKCLLAGGNVTGLTPADGPLVSVLVLMNWENKNDDETILGTARSILEAVDEDAAARGQAVPYKYLNYAFDFQDPIGSYGAKNKQFLQEVSKRFDPDGVFQQGVPGGFKLFS</sequence>
<proteinExistence type="predicted"/>
<comment type="caution">
    <text evidence="1">The sequence shown here is derived from an EMBL/GenBank/DDBJ whole genome shotgun (WGS) entry which is preliminary data.</text>
</comment>
<organism evidence="1 2">
    <name type="scientific">Lasiodiplodia mahajangana</name>
    <dbReference type="NCBI Taxonomy" id="1108764"/>
    <lineage>
        <taxon>Eukaryota</taxon>
        <taxon>Fungi</taxon>
        <taxon>Dikarya</taxon>
        <taxon>Ascomycota</taxon>
        <taxon>Pezizomycotina</taxon>
        <taxon>Dothideomycetes</taxon>
        <taxon>Dothideomycetes incertae sedis</taxon>
        <taxon>Botryosphaeriales</taxon>
        <taxon>Botryosphaeriaceae</taxon>
        <taxon>Lasiodiplodia</taxon>
    </lineage>
</organism>
<keyword evidence="2" id="KW-1185">Reference proteome</keyword>
<dbReference type="EMBL" id="JAPUUL010002661">
    <property type="protein sequence ID" value="KAJ8124944.1"/>
    <property type="molecule type" value="Genomic_DNA"/>
</dbReference>
<accession>A0ACC2JC73</accession>
<name>A0ACC2JC73_9PEZI</name>
<dbReference type="Proteomes" id="UP001153332">
    <property type="component" value="Unassembled WGS sequence"/>
</dbReference>
<protein>
    <submittedName>
        <fullName evidence="1">Uncharacterized protein</fullName>
    </submittedName>
</protein>
<reference evidence="1" key="1">
    <citation type="submission" date="2022-12" db="EMBL/GenBank/DDBJ databases">
        <title>Genome Sequence of Lasiodiplodia mahajangana.</title>
        <authorList>
            <person name="Buettner E."/>
        </authorList>
    </citation>
    <scope>NUCLEOTIDE SEQUENCE</scope>
    <source>
        <strain evidence="1">VT137</strain>
    </source>
</reference>